<evidence type="ECO:0000313" key="3">
    <source>
        <dbReference type="Proteomes" id="UP000324897"/>
    </source>
</evidence>
<reference evidence="2 3" key="1">
    <citation type="journal article" date="2019" name="Sci. Rep.">
        <title>A high-quality genome of Eragrostis curvula grass provides insights into Poaceae evolution and supports new strategies to enhance forage quality.</title>
        <authorList>
            <person name="Carballo J."/>
            <person name="Santos B.A.C.M."/>
            <person name="Zappacosta D."/>
            <person name="Garbus I."/>
            <person name="Selva J.P."/>
            <person name="Gallo C.A."/>
            <person name="Diaz A."/>
            <person name="Albertini E."/>
            <person name="Caccamo M."/>
            <person name="Echenique V."/>
        </authorList>
    </citation>
    <scope>NUCLEOTIDE SEQUENCE [LARGE SCALE GENOMIC DNA]</scope>
    <source>
        <strain evidence="3">cv. Victoria</strain>
        <tissue evidence="2">Leaf</tissue>
    </source>
</reference>
<name>A0A5J9VYH3_9POAL</name>
<organism evidence="2 3">
    <name type="scientific">Eragrostis curvula</name>
    <name type="common">weeping love grass</name>
    <dbReference type="NCBI Taxonomy" id="38414"/>
    <lineage>
        <taxon>Eukaryota</taxon>
        <taxon>Viridiplantae</taxon>
        <taxon>Streptophyta</taxon>
        <taxon>Embryophyta</taxon>
        <taxon>Tracheophyta</taxon>
        <taxon>Spermatophyta</taxon>
        <taxon>Magnoliopsida</taxon>
        <taxon>Liliopsida</taxon>
        <taxon>Poales</taxon>
        <taxon>Poaceae</taxon>
        <taxon>PACMAD clade</taxon>
        <taxon>Chloridoideae</taxon>
        <taxon>Eragrostideae</taxon>
        <taxon>Eragrostidinae</taxon>
        <taxon>Eragrostis</taxon>
    </lineage>
</organism>
<proteinExistence type="predicted"/>
<feature type="region of interest" description="Disordered" evidence="1">
    <location>
        <begin position="85"/>
        <end position="104"/>
    </location>
</feature>
<dbReference type="Gramene" id="TVU40753">
    <property type="protein sequence ID" value="TVU40753"/>
    <property type="gene ID" value="EJB05_14229"/>
</dbReference>
<accession>A0A5J9VYH3</accession>
<dbReference type="Proteomes" id="UP000324897">
    <property type="component" value="Chromosome 4"/>
</dbReference>
<feature type="compositionally biased region" description="Polar residues" evidence="1">
    <location>
        <begin position="94"/>
        <end position="104"/>
    </location>
</feature>
<sequence length="104" mass="11220">MLSSSSSSSSVLSLTAIHCRAPSLVDLLCSDWGHRLGGSRKAHLEWRLRGWSCALLGGTTICCMKFLTSSDDKIGLMEPVAEEAGGDRVDGRATRSSVQTYKKM</sequence>
<keyword evidence="3" id="KW-1185">Reference proteome</keyword>
<gene>
    <name evidence="2" type="ORF">EJB05_14229</name>
</gene>
<protein>
    <submittedName>
        <fullName evidence="2">Uncharacterized protein</fullName>
    </submittedName>
</protein>
<evidence type="ECO:0000256" key="1">
    <source>
        <dbReference type="SAM" id="MobiDB-lite"/>
    </source>
</evidence>
<dbReference type="AlphaFoldDB" id="A0A5J9VYH3"/>
<comment type="caution">
    <text evidence="2">The sequence shown here is derived from an EMBL/GenBank/DDBJ whole genome shotgun (WGS) entry which is preliminary data.</text>
</comment>
<evidence type="ECO:0000313" key="2">
    <source>
        <dbReference type="EMBL" id="TVU40753.1"/>
    </source>
</evidence>
<dbReference type="EMBL" id="RWGY01000007">
    <property type="protein sequence ID" value="TVU40753.1"/>
    <property type="molecule type" value="Genomic_DNA"/>
</dbReference>